<keyword evidence="3" id="KW-1185">Reference proteome</keyword>
<dbReference type="RefSeq" id="WP_152577463.1">
    <property type="nucleotide sequence ID" value="NZ_JAATJI010000001.1"/>
</dbReference>
<gene>
    <name evidence="2" type="ORF">F3168_07165</name>
</gene>
<keyword evidence="1" id="KW-0732">Signal</keyword>
<dbReference type="AlphaFoldDB" id="A0A7C9GNV8"/>
<dbReference type="Proteomes" id="UP000481327">
    <property type="component" value="Unassembled WGS sequence"/>
</dbReference>
<proteinExistence type="predicted"/>
<dbReference type="OrthoDB" id="9763405at2"/>
<dbReference type="PANTHER" id="PTHR33361">
    <property type="entry name" value="GLR0591 PROTEIN"/>
    <property type="match status" value="1"/>
</dbReference>
<sequence length="616" mass="67929">MRHIYLLAAALILPAPLLAQAPAPAAAAAPAAKPATAADAELAAFFDAYDKAQLARSPQGQSYRGIKTDQDKWNDGSDAAAIRNHDADQKALADMRARFAKADLSPDSKLSYRLFEKAMQRRDAGFRFRHDNYVFDQMNGAQSEYPAFLINIHGIKTKADAQAYVARLQGIGPALDQEIATSETRARAGVMPPKWVYPYVINDARNTVKGAPFDNSGVDSPLLADFKAKVARLDIAPGEKDALVADATKALLTSVQPAYRRLVTAMEAQEKKAGTIDGIWRFKDGAAYYAANLANYTTTDMTAAQIHALGLAQVERIHGEMMEIARKTGFKGALPEFLAYMRNNKAFNLPEGEAGKAEYLKRANAFLDDIRPKLPQYFANLPKAPVVVKAVEPFREQSAGKAFYQSPAEDGSRPGTVYVNLYRMADMPTTEIEPLIYHEGLPGHHLERANSTELKNVPAFRKFGGFTAYSEGWGLYSEKLAKEMGQYADPNDDFGRLQLELHRAIRLVVDTGIHDKHWSREDAIKYLTANSAEPLGGIEKAIERYAVYPGQATAYMVGRLKISELRDRAEKALGPDNFDIRDFHNVVLKTGAVPLDILEENVDAWIASAKQYAQEP</sequence>
<reference evidence="2 3" key="1">
    <citation type="submission" date="2019-09" db="EMBL/GenBank/DDBJ databases">
        <title>Polymorphobacter sp. isolated from a lake in China.</title>
        <authorList>
            <person name="Liu Z."/>
        </authorList>
    </citation>
    <scope>NUCLEOTIDE SEQUENCE [LARGE SCALE GENOMIC DNA]</scope>
    <source>
        <strain evidence="2 3">D40P</strain>
    </source>
</reference>
<dbReference type="PANTHER" id="PTHR33361:SF16">
    <property type="entry name" value="DUF885 DOMAIN-CONTAINING PROTEIN"/>
    <property type="match status" value="1"/>
</dbReference>
<name>A0A7C9GNV8_9SPHN</name>
<evidence type="ECO:0000313" key="2">
    <source>
        <dbReference type="EMBL" id="MQT17037.1"/>
    </source>
</evidence>
<evidence type="ECO:0000256" key="1">
    <source>
        <dbReference type="SAM" id="SignalP"/>
    </source>
</evidence>
<organism evidence="2 3">
    <name type="scientific">Sandarakinorhabdus fusca</name>
    <dbReference type="NCBI Taxonomy" id="1439888"/>
    <lineage>
        <taxon>Bacteria</taxon>
        <taxon>Pseudomonadati</taxon>
        <taxon>Pseudomonadota</taxon>
        <taxon>Alphaproteobacteria</taxon>
        <taxon>Sphingomonadales</taxon>
        <taxon>Sphingosinicellaceae</taxon>
        <taxon>Sandarakinorhabdus</taxon>
    </lineage>
</organism>
<feature type="chain" id="PRO_5029001941" evidence="1">
    <location>
        <begin position="22"/>
        <end position="616"/>
    </location>
</feature>
<evidence type="ECO:0000313" key="3">
    <source>
        <dbReference type="Proteomes" id="UP000481327"/>
    </source>
</evidence>
<dbReference type="EMBL" id="WIOL01000002">
    <property type="protein sequence ID" value="MQT17037.1"/>
    <property type="molecule type" value="Genomic_DNA"/>
</dbReference>
<dbReference type="InterPro" id="IPR010281">
    <property type="entry name" value="DUF885"/>
</dbReference>
<comment type="caution">
    <text evidence="2">The sequence shown here is derived from an EMBL/GenBank/DDBJ whole genome shotgun (WGS) entry which is preliminary data.</text>
</comment>
<feature type="signal peptide" evidence="1">
    <location>
        <begin position="1"/>
        <end position="21"/>
    </location>
</feature>
<dbReference type="Pfam" id="PF05960">
    <property type="entry name" value="DUF885"/>
    <property type="match status" value="1"/>
</dbReference>
<accession>A0A7C9GNV8</accession>
<protein>
    <submittedName>
        <fullName evidence="2">DUF885 family protein</fullName>
    </submittedName>
</protein>